<sequence>MGYGANTELGNEPKVRQSHILERNSILTTLSSTIVPVDRHAHALPLPHHQRHPPPPTTTFASSNTRAGSETFTEGAVFPSSPRCTVFGHAKHITTHATFGRCARMAAEMTAQKYGKYIVIIVVHDDLPIPIPTTRLALDPTPNGHLLPSEVVPDDGGIRIADLTRESRQTCPQTGTLSSSPWTTSTWAGGYHPSQNSEATPLFINYLPNIVSIGKRQRFGWGGEVSTVA</sequence>
<evidence type="ECO:0000313" key="2">
    <source>
        <dbReference type="EMBL" id="KAJ3503335.1"/>
    </source>
</evidence>
<evidence type="ECO:0000256" key="1">
    <source>
        <dbReference type="SAM" id="MobiDB-lite"/>
    </source>
</evidence>
<accession>A0A9W8MSQ1</accession>
<gene>
    <name evidence="2" type="ORF">NLJ89_g8482</name>
</gene>
<reference evidence="2" key="1">
    <citation type="submission" date="2022-07" db="EMBL/GenBank/DDBJ databases">
        <title>Genome Sequence of Agrocybe chaxingu.</title>
        <authorList>
            <person name="Buettner E."/>
        </authorList>
    </citation>
    <scope>NUCLEOTIDE SEQUENCE</scope>
    <source>
        <strain evidence="2">MP-N11</strain>
    </source>
</reference>
<proteinExistence type="predicted"/>
<dbReference type="AlphaFoldDB" id="A0A9W8MSQ1"/>
<organism evidence="2 3">
    <name type="scientific">Agrocybe chaxingu</name>
    <dbReference type="NCBI Taxonomy" id="84603"/>
    <lineage>
        <taxon>Eukaryota</taxon>
        <taxon>Fungi</taxon>
        <taxon>Dikarya</taxon>
        <taxon>Basidiomycota</taxon>
        <taxon>Agaricomycotina</taxon>
        <taxon>Agaricomycetes</taxon>
        <taxon>Agaricomycetidae</taxon>
        <taxon>Agaricales</taxon>
        <taxon>Agaricineae</taxon>
        <taxon>Strophariaceae</taxon>
        <taxon>Agrocybe</taxon>
    </lineage>
</organism>
<name>A0A9W8MSQ1_9AGAR</name>
<dbReference type="Proteomes" id="UP001148786">
    <property type="component" value="Unassembled WGS sequence"/>
</dbReference>
<feature type="region of interest" description="Disordered" evidence="1">
    <location>
        <begin position="45"/>
        <end position="68"/>
    </location>
</feature>
<comment type="caution">
    <text evidence="2">The sequence shown here is derived from an EMBL/GenBank/DDBJ whole genome shotgun (WGS) entry which is preliminary data.</text>
</comment>
<keyword evidence="3" id="KW-1185">Reference proteome</keyword>
<dbReference type="EMBL" id="JANKHO010001156">
    <property type="protein sequence ID" value="KAJ3503335.1"/>
    <property type="molecule type" value="Genomic_DNA"/>
</dbReference>
<feature type="compositionally biased region" description="Polar residues" evidence="1">
    <location>
        <begin position="58"/>
        <end position="68"/>
    </location>
</feature>
<protein>
    <submittedName>
        <fullName evidence="2">Uncharacterized protein</fullName>
    </submittedName>
</protein>
<evidence type="ECO:0000313" key="3">
    <source>
        <dbReference type="Proteomes" id="UP001148786"/>
    </source>
</evidence>